<accession>A0A0F8YFN5</accession>
<comment type="caution">
    <text evidence="1">The sequence shown here is derived from an EMBL/GenBank/DDBJ whole genome shotgun (WGS) entry which is preliminary data.</text>
</comment>
<evidence type="ECO:0000313" key="1">
    <source>
        <dbReference type="EMBL" id="KKK52974.1"/>
    </source>
</evidence>
<name>A0A0F8YFN5_9ZZZZ</name>
<reference evidence="1" key="1">
    <citation type="journal article" date="2015" name="Nature">
        <title>Complex archaea that bridge the gap between prokaryotes and eukaryotes.</title>
        <authorList>
            <person name="Spang A."/>
            <person name="Saw J.H."/>
            <person name="Jorgensen S.L."/>
            <person name="Zaremba-Niedzwiedzka K."/>
            <person name="Martijn J."/>
            <person name="Lind A.E."/>
            <person name="van Eijk R."/>
            <person name="Schleper C."/>
            <person name="Guy L."/>
            <person name="Ettema T.J."/>
        </authorList>
    </citation>
    <scope>NUCLEOTIDE SEQUENCE</scope>
</reference>
<feature type="non-terminal residue" evidence="1">
    <location>
        <position position="1"/>
    </location>
</feature>
<protein>
    <submittedName>
        <fullName evidence="1">Uncharacterized protein</fullName>
    </submittedName>
</protein>
<organism evidence="1">
    <name type="scientific">marine sediment metagenome</name>
    <dbReference type="NCBI Taxonomy" id="412755"/>
    <lineage>
        <taxon>unclassified sequences</taxon>
        <taxon>metagenomes</taxon>
        <taxon>ecological metagenomes</taxon>
    </lineage>
</organism>
<dbReference type="EMBL" id="LAZR01066743">
    <property type="protein sequence ID" value="KKK52974.1"/>
    <property type="molecule type" value="Genomic_DNA"/>
</dbReference>
<sequence>ENSLGMFDLQLSGHTHNGQIFPFNLITSLFFQYHSGLYMLEKHSYLYTSSKITNAAPAMLQALQVISPAQFRKLADFMDKYDKELGLKDKAVQNDLRKMARLQEIALKKVSQ</sequence>
<proteinExistence type="predicted"/>
<dbReference type="AlphaFoldDB" id="A0A0F8YFN5"/>
<gene>
    <name evidence="1" type="ORF">LCGC14_3099390</name>
</gene>